<gene>
    <name evidence="2" type="ORF">HMPREF0658_0981</name>
</gene>
<sequence>MKIRHFYKTAAAGLMAVVLLLMGCGQAHDAKATVSAFLDENLVQGDLSDLEYSKIDSTTHVSAAAIDRMRAEAKTQGIFKKDIKYTGEAHPRTLIYIRVTYRLTNIQGSEKKCAQTFYLDRSLTNVVAFKND</sequence>
<name>E0NS30_9BACT</name>
<dbReference type="BioCyc" id="PMAR862515-HMP:GMOO-997-MONOMER"/>
<keyword evidence="1" id="KW-0732">Signal</keyword>
<dbReference type="PROSITE" id="PS51257">
    <property type="entry name" value="PROKAR_LIPOPROTEIN"/>
    <property type="match status" value="1"/>
</dbReference>
<evidence type="ECO:0000256" key="1">
    <source>
        <dbReference type="SAM" id="SignalP"/>
    </source>
</evidence>
<protein>
    <recommendedName>
        <fullName evidence="4">DUF3887 domain-containing protein</fullName>
    </recommendedName>
</protein>
<evidence type="ECO:0008006" key="4">
    <source>
        <dbReference type="Google" id="ProtNLM"/>
    </source>
</evidence>
<dbReference type="AlphaFoldDB" id="E0NS30"/>
<proteinExistence type="predicted"/>
<dbReference type="STRING" id="862515.HMPREF0658_0981"/>
<dbReference type="OrthoDB" id="1081739at2"/>
<comment type="caution">
    <text evidence="2">The sequence shown here is derived from an EMBL/GenBank/DDBJ whole genome shotgun (WGS) entry which is preliminary data.</text>
</comment>
<organism evidence="2 3">
    <name type="scientific">Hoylesella marshii DSM 16973 = JCM 13450</name>
    <dbReference type="NCBI Taxonomy" id="862515"/>
    <lineage>
        <taxon>Bacteria</taxon>
        <taxon>Pseudomonadati</taxon>
        <taxon>Bacteroidota</taxon>
        <taxon>Bacteroidia</taxon>
        <taxon>Bacteroidales</taxon>
        <taxon>Prevotellaceae</taxon>
        <taxon>Hoylesella</taxon>
    </lineage>
</organism>
<reference evidence="2" key="1">
    <citation type="submission" date="2010-07" db="EMBL/GenBank/DDBJ databases">
        <authorList>
            <person name="Muzny D."/>
            <person name="Qin X."/>
            <person name="Deng J."/>
            <person name="Jiang H."/>
            <person name="Liu Y."/>
            <person name="Qu J."/>
            <person name="Song X.-Z."/>
            <person name="Zhang L."/>
            <person name="Thornton R."/>
            <person name="Coyle M."/>
            <person name="Francisco L."/>
            <person name="Jackson L."/>
            <person name="Javaid M."/>
            <person name="Korchina V."/>
            <person name="Kovar C."/>
            <person name="Mata R."/>
            <person name="Mathew T."/>
            <person name="Ngo R."/>
            <person name="Nguyen L."/>
            <person name="Nguyen N."/>
            <person name="Okwuonu G."/>
            <person name="Ongeri F."/>
            <person name="Pham C."/>
            <person name="Simmons D."/>
            <person name="Wilczek-Boney K."/>
            <person name="Hale W."/>
            <person name="Jakkamsetti A."/>
            <person name="Pham P."/>
            <person name="Ruth R."/>
            <person name="San Lucas F."/>
            <person name="Warren J."/>
            <person name="Zhang J."/>
            <person name="Zhao Z."/>
            <person name="Zhou C."/>
            <person name="Zhu D."/>
            <person name="Lee S."/>
            <person name="Bess C."/>
            <person name="Blankenburg K."/>
            <person name="Forbes L."/>
            <person name="Fu Q."/>
            <person name="Gubbala S."/>
            <person name="Hirani K."/>
            <person name="Jayaseelan J.C."/>
            <person name="Lara F."/>
            <person name="Munidasa M."/>
            <person name="Palculict T."/>
            <person name="Patil S."/>
            <person name="Pu L.-L."/>
            <person name="Saada N."/>
            <person name="Tang L."/>
            <person name="Weissenberger G."/>
            <person name="Zhu Y."/>
            <person name="Hemphill L."/>
            <person name="Shang Y."/>
            <person name="Youmans B."/>
            <person name="Ayvaz T."/>
            <person name="Ross M."/>
            <person name="Santibanez J."/>
            <person name="Aqrawi P."/>
            <person name="Gross S."/>
            <person name="Joshi V."/>
            <person name="Fowler G."/>
            <person name="Nazareth L."/>
            <person name="Reid J."/>
            <person name="Worley K."/>
            <person name="Petrosino J."/>
            <person name="Highlander S."/>
            <person name="Gibbs R."/>
        </authorList>
    </citation>
    <scope>NUCLEOTIDE SEQUENCE [LARGE SCALE GENOMIC DNA]</scope>
    <source>
        <strain evidence="2">DSM 16973</strain>
    </source>
</reference>
<dbReference type="RefSeq" id="WP_006948903.1">
    <property type="nucleotide sequence ID" value="NZ_BAJI01000011.1"/>
</dbReference>
<evidence type="ECO:0000313" key="3">
    <source>
        <dbReference type="Proteomes" id="UP000004394"/>
    </source>
</evidence>
<dbReference type="EMBL" id="AEEI01000033">
    <property type="protein sequence ID" value="EFM02088.1"/>
    <property type="molecule type" value="Genomic_DNA"/>
</dbReference>
<evidence type="ECO:0000313" key="2">
    <source>
        <dbReference type="EMBL" id="EFM02088.1"/>
    </source>
</evidence>
<dbReference type="HOGENOM" id="CLU_146697_0_0_10"/>
<accession>E0NS30</accession>
<dbReference type="Proteomes" id="UP000004394">
    <property type="component" value="Unassembled WGS sequence"/>
</dbReference>
<feature type="signal peptide" evidence="1">
    <location>
        <begin position="1"/>
        <end position="27"/>
    </location>
</feature>
<keyword evidence="3" id="KW-1185">Reference proteome</keyword>
<feature type="chain" id="PRO_5003138234" description="DUF3887 domain-containing protein" evidence="1">
    <location>
        <begin position="28"/>
        <end position="132"/>
    </location>
</feature>